<evidence type="ECO:0000313" key="2">
    <source>
        <dbReference type="RefSeq" id="XP_034118667.1"/>
    </source>
</evidence>
<accession>A0A6P8ZFS6</accession>
<dbReference type="AlphaFoldDB" id="A0A6P8ZFS6"/>
<name>A0A6P8ZFS6_DROAB</name>
<dbReference type="OrthoDB" id="7848994at2759"/>
<keyword evidence="1" id="KW-1185">Reference proteome</keyword>
<reference evidence="2" key="1">
    <citation type="submission" date="2025-08" db="UniProtKB">
        <authorList>
            <consortium name="RefSeq"/>
        </authorList>
    </citation>
    <scope>IDENTIFICATION</scope>
    <source>
        <strain evidence="2">15112-1751.03</strain>
        <tissue evidence="2">Whole Adult</tissue>
    </source>
</reference>
<gene>
    <name evidence="2" type="primary">LOC117577835</name>
</gene>
<dbReference type="GeneID" id="117577835"/>
<sequence length="312" mass="36086">MSQNALDKYPKTTIAQLFDMSIKPYLCWQNFQTVFSLSPLRKRVRIDIEKYPAYVVYCFLGHASLKNLSAEEMATLQTLACMVYMLPDIDPDIRISRNNLMYRAFQSSSSLEPMLIHYFTDNLVNLFQQISNSTECMLNIATFISRKTSLGLAVAVCLMWSIIFRSNGSDVEIHQFHDLSELIGILSTLRIEDVEPRMFYNLMHSIGSLLHLTLCNKWQELFRAHGYPANYFRLRTQDGRMLHAWVEKAGHYYRGHTKLIGRRIRIVATKVMGSLQYLESNSSEWCLICHSRSTYGVCVLGQINNRFDCSKV</sequence>
<organism evidence="1 2">
    <name type="scientific">Drosophila albomicans</name>
    <name type="common">Fruit fly</name>
    <dbReference type="NCBI Taxonomy" id="7291"/>
    <lineage>
        <taxon>Eukaryota</taxon>
        <taxon>Metazoa</taxon>
        <taxon>Ecdysozoa</taxon>
        <taxon>Arthropoda</taxon>
        <taxon>Hexapoda</taxon>
        <taxon>Insecta</taxon>
        <taxon>Pterygota</taxon>
        <taxon>Neoptera</taxon>
        <taxon>Endopterygota</taxon>
        <taxon>Diptera</taxon>
        <taxon>Brachycera</taxon>
        <taxon>Muscomorpha</taxon>
        <taxon>Ephydroidea</taxon>
        <taxon>Drosophilidae</taxon>
        <taxon>Drosophila</taxon>
    </lineage>
</organism>
<dbReference type="RefSeq" id="XP_034118667.1">
    <property type="nucleotide sequence ID" value="XM_034262776.2"/>
</dbReference>
<proteinExistence type="predicted"/>
<evidence type="ECO:0000313" key="1">
    <source>
        <dbReference type="Proteomes" id="UP000515160"/>
    </source>
</evidence>
<protein>
    <submittedName>
        <fullName evidence="2">Uncharacterized protein LOC117577835</fullName>
    </submittedName>
</protein>
<dbReference type="Proteomes" id="UP000515160">
    <property type="component" value="Chromosome X"/>
</dbReference>